<dbReference type="PROSITE" id="PS51186">
    <property type="entry name" value="GNAT"/>
    <property type="match status" value="1"/>
</dbReference>
<dbReference type="InterPro" id="IPR000182">
    <property type="entry name" value="GNAT_dom"/>
</dbReference>
<dbReference type="EMBL" id="CAKOGP040001947">
    <property type="protein sequence ID" value="CAJ1957572.1"/>
    <property type="molecule type" value="Genomic_DNA"/>
</dbReference>
<accession>A0AAD2JK33</accession>
<dbReference type="Pfam" id="PF13508">
    <property type="entry name" value="Acetyltransf_7"/>
    <property type="match status" value="1"/>
</dbReference>
<dbReference type="InterPro" id="IPR016181">
    <property type="entry name" value="Acyl_CoA_acyltransferase"/>
</dbReference>
<proteinExistence type="predicted"/>
<dbReference type="SUPFAM" id="SSF55729">
    <property type="entry name" value="Acyl-CoA N-acyltransferases (Nat)"/>
    <property type="match status" value="1"/>
</dbReference>
<dbReference type="AlphaFoldDB" id="A0AAD2JK33"/>
<feature type="domain" description="N-acetyltransferase" evidence="1">
    <location>
        <begin position="40"/>
        <end position="130"/>
    </location>
</feature>
<protein>
    <recommendedName>
        <fullName evidence="1">N-acetyltransferase domain-containing protein</fullName>
    </recommendedName>
</protein>
<reference evidence="2" key="1">
    <citation type="submission" date="2023-08" db="EMBL/GenBank/DDBJ databases">
        <authorList>
            <person name="Audoor S."/>
            <person name="Bilcke G."/>
        </authorList>
    </citation>
    <scope>NUCLEOTIDE SEQUENCE</scope>
</reference>
<dbReference type="Proteomes" id="UP001295423">
    <property type="component" value="Unassembled WGS sequence"/>
</dbReference>
<organism evidence="2 3">
    <name type="scientific">Cylindrotheca closterium</name>
    <dbReference type="NCBI Taxonomy" id="2856"/>
    <lineage>
        <taxon>Eukaryota</taxon>
        <taxon>Sar</taxon>
        <taxon>Stramenopiles</taxon>
        <taxon>Ochrophyta</taxon>
        <taxon>Bacillariophyta</taxon>
        <taxon>Bacillariophyceae</taxon>
        <taxon>Bacillariophycidae</taxon>
        <taxon>Bacillariales</taxon>
        <taxon>Bacillariaceae</taxon>
        <taxon>Cylindrotheca</taxon>
    </lineage>
</organism>
<evidence type="ECO:0000313" key="3">
    <source>
        <dbReference type="Proteomes" id="UP001295423"/>
    </source>
</evidence>
<comment type="caution">
    <text evidence="2">The sequence shown here is derived from an EMBL/GenBank/DDBJ whole genome shotgun (WGS) entry which is preliminary data.</text>
</comment>
<dbReference type="Gene3D" id="3.40.630.30">
    <property type="match status" value="1"/>
</dbReference>
<name>A0AAD2JK33_9STRA</name>
<evidence type="ECO:0000259" key="1">
    <source>
        <dbReference type="PROSITE" id="PS51186"/>
    </source>
</evidence>
<gene>
    <name evidence="2" type="ORF">CYCCA115_LOCUS16778</name>
</gene>
<keyword evidence="3" id="KW-1185">Reference proteome</keyword>
<dbReference type="GO" id="GO:0016747">
    <property type="term" value="F:acyltransferase activity, transferring groups other than amino-acyl groups"/>
    <property type="evidence" value="ECO:0007669"/>
    <property type="project" value="InterPro"/>
</dbReference>
<dbReference type="CDD" id="cd04301">
    <property type="entry name" value="NAT_SF"/>
    <property type="match status" value="1"/>
</dbReference>
<evidence type="ECO:0000313" key="2">
    <source>
        <dbReference type="EMBL" id="CAJ1957572.1"/>
    </source>
</evidence>
<sequence>MIQEDDRISWVAVPTTTGTSKKDEVSSTKNTPTEDITMIMIAGYIDWKPSCKERDLLYIHPSYFRQGIASRLYQQVLQEALKKPAVSNDATITSTSKLMIQTFSSEGAKPFFEKQNLSTVGAQRFCDWTQ</sequence>